<organism evidence="1 2">
    <name type="scientific">Roseospira visakhapatnamensis</name>
    <dbReference type="NCBI Taxonomy" id="390880"/>
    <lineage>
        <taxon>Bacteria</taxon>
        <taxon>Pseudomonadati</taxon>
        <taxon>Pseudomonadota</taxon>
        <taxon>Alphaproteobacteria</taxon>
        <taxon>Rhodospirillales</taxon>
        <taxon>Rhodospirillaceae</taxon>
        <taxon>Roseospira</taxon>
    </lineage>
</organism>
<dbReference type="AlphaFoldDB" id="A0A7W6W9T6"/>
<protein>
    <submittedName>
        <fullName evidence="1">Uncharacterized protein</fullName>
    </submittedName>
</protein>
<name>A0A7W6W9T6_9PROT</name>
<dbReference type="RefSeq" id="WP_184044501.1">
    <property type="nucleotide sequence ID" value="NZ_JACIGK010000012.1"/>
</dbReference>
<evidence type="ECO:0000313" key="1">
    <source>
        <dbReference type="EMBL" id="MBB4266284.1"/>
    </source>
</evidence>
<evidence type="ECO:0000313" key="2">
    <source>
        <dbReference type="Proteomes" id="UP000554286"/>
    </source>
</evidence>
<accession>A0A7W6W9T6</accession>
<dbReference type="EMBL" id="JACIGK010000012">
    <property type="protein sequence ID" value="MBB4266284.1"/>
    <property type="molecule type" value="Genomic_DNA"/>
</dbReference>
<gene>
    <name evidence="1" type="ORF">GGD89_001915</name>
</gene>
<keyword evidence="2" id="KW-1185">Reference proteome</keyword>
<comment type="caution">
    <text evidence="1">The sequence shown here is derived from an EMBL/GenBank/DDBJ whole genome shotgun (WGS) entry which is preliminary data.</text>
</comment>
<dbReference type="Proteomes" id="UP000554286">
    <property type="component" value="Unassembled WGS sequence"/>
</dbReference>
<reference evidence="1 2" key="1">
    <citation type="submission" date="2020-08" db="EMBL/GenBank/DDBJ databases">
        <title>Genome sequencing of Purple Non-Sulfur Bacteria from various extreme environments.</title>
        <authorList>
            <person name="Mayer M."/>
        </authorList>
    </citation>
    <scope>NUCLEOTIDE SEQUENCE [LARGE SCALE GENOMIC DNA]</scope>
    <source>
        <strain evidence="1 2">JA131</strain>
    </source>
</reference>
<sequence length="117" mass="12111">MIGAVLRLGPVLAVGAVLLAAAGGGWWIAATVAERDRLAAEAVALRASVDASDTALAESEAHHQAVVDALARAHAQTARLVARSATILEDLRHATAPDCPVPRAVRDAVDRLWPPAE</sequence>
<proteinExistence type="predicted"/>